<proteinExistence type="predicted"/>
<dbReference type="Pfam" id="PF13620">
    <property type="entry name" value="CarboxypepD_reg"/>
    <property type="match status" value="1"/>
</dbReference>
<keyword evidence="11" id="KW-1185">Reference proteome</keyword>
<dbReference type="SUPFAM" id="SSF49464">
    <property type="entry name" value="Carboxypeptidase regulatory domain-like"/>
    <property type="match status" value="1"/>
</dbReference>
<dbReference type="InterPro" id="IPR041700">
    <property type="entry name" value="OMP_b-brl_3"/>
</dbReference>
<evidence type="ECO:0000313" key="10">
    <source>
        <dbReference type="EMBL" id="SEW52229.1"/>
    </source>
</evidence>
<dbReference type="InterPro" id="IPR039426">
    <property type="entry name" value="TonB-dep_rcpt-like"/>
</dbReference>
<keyword evidence="10" id="KW-0675">Receptor</keyword>
<keyword evidence="7" id="KW-0998">Cell outer membrane</keyword>
<dbReference type="STRING" id="29529.SAMN04488122_4731"/>
<keyword evidence="3" id="KW-1134">Transmembrane beta strand</keyword>
<dbReference type="InterPro" id="IPR012910">
    <property type="entry name" value="Plug_dom"/>
</dbReference>
<accession>A0A1I0S8C4</accession>
<dbReference type="InterPro" id="IPR036942">
    <property type="entry name" value="Beta-barrel_TonB_sf"/>
</dbReference>
<reference evidence="11" key="1">
    <citation type="submission" date="2016-10" db="EMBL/GenBank/DDBJ databases">
        <authorList>
            <person name="Varghese N."/>
            <person name="Submissions S."/>
        </authorList>
    </citation>
    <scope>NUCLEOTIDE SEQUENCE [LARGE SCALE GENOMIC DNA]</scope>
    <source>
        <strain evidence="11">DSM 3695</strain>
    </source>
</reference>
<keyword evidence="5" id="KW-0732">Signal</keyword>
<evidence type="ECO:0000256" key="3">
    <source>
        <dbReference type="ARBA" id="ARBA00022452"/>
    </source>
</evidence>
<evidence type="ECO:0000256" key="2">
    <source>
        <dbReference type="ARBA" id="ARBA00022448"/>
    </source>
</evidence>
<dbReference type="GO" id="GO:0044718">
    <property type="term" value="P:siderophore transmembrane transport"/>
    <property type="evidence" value="ECO:0007669"/>
    <property type="project" value="TreeGrafter"/>
</dbReference>
<dbReference type="Gene3D" id="2.60.40.1120">
    <property type="entry name" value="Carboxypeptidase-like, regulatory domain"/>
    <property type="match status" value="1"/>
</dbReference>
<dbReference type="RefSeq" id="WP_089898636.1">
    <property type="nucleotide sequence ID" value="NZ_FOJG01000002.1"/>
</dbReference>
<evidence type="ECO:0000313" key="11">
    <source>
        <dbReference type="Proteomes" id="UP000199310"/>
    </source>
</evidence>
<name>A0A1I0S8C4_9BACT</name>
<evidence type="ECO:0000256" key="1">
    <source>
        <dbReference type="ARBA" id="ARBA00004571"/>
    </source>
</evidence>
<sequence>MLNLRRVYPIILTILLIFPLFLLAQQQPSGKNAVTGTVKDEGGKPVPYATLGILKEDGTQAGAAYSGEDGTFQIKIAETGSYVLVISSVGFNTTPFPFVLTTEKRSHHFTGIQLPASTSQLKAVDIVSRKQLIEQKPGMLVYNAENDISNKGGTAADVLRKAPALNVDPQGNVTMRGSGSLKILINGKYSGQIARSPADALNMMPADIIRSVEIITNPSAKYDAEGAAGVINIITKQGKQNLSGALEVTASNWEQAFNPRISMARDKWNMSFHGHLHRLRSKSSNSLERTSLKDGQPQLKLQQYTLKDNVMPHSSAELNIGYTPNQRNEFSFGVNAWLGNWPENTDQTSTLLSPDGTVTDKYNQSVNTTAKFKGADFSLGYTTKFKKSGQELTLLAQFSPSTDRSSYTTDQFGSGQKLRYRELNKSHTANQEWTFQADYNHPLDANGKYLLESGLKSILRSANNTYNVWASEDAQPENTLPQPDRSDIFVYQQNVMAGYTLLKMNLSEAWYVEAGARGEGTWLNGHFRTAGTRFENNFFNFVPTATITRKLPKDQTLTLSYTKRITRPYIWDLNPNANASDPRNIVTGNPQLQPELVHQGELTYSLNHSNGLFINTSLFFKQTQDGIIDFTTTDQQGISTTSKQNLAGNRQFGTNISISFKVTPEWSVNSNQNINYLRYNSGPLLTVNNGWGADVNVNTTYKLPADFSVQLFGEVTSRSITLQGYKTSRYYYSAAVKKAFPANRMMVTLAAINPFNSSIGQIEVMNTSSFASSVNNRYFSQAAKLTFNWEFGKMFEQKDKKKISNDDVNTLPKG</sequence>
<dbReference type="GO" id="GO:0015344">
    <property type="term" value="F:siderophore uptake transmembrane transporter activity"/>
    <property type="evidence" value="ECO:0007669"/>
    <property type="project" value="TreeGrafter"/>
</dbReference>
<protein>
    <submittedName>
        <fullName evidence="10">Outer membrane receptor proteins, mostly Fe transport</fullName>
    </submittedName>
</protein>
<evidence type="ECO:0000256" key="6">
    <source>
        <dbReference type="ARBA" id="ARBA00023136"/>
    </source>
</evidence>
<feature type="domain" description="TonB-dependent receptor plug" evidence="8">
    <location>
        <begin position="146"/>
        <end position="230"/>
    </location>
</feature>
<dbReference type="GO" id="GO:0009279">
    <property type="term" value="C:cell outer membrane"/>
    <property type="evidence" value="ECO:0007669"/>
    <property type="project" value="UniProtKB-SubCell"/>
</dbReference>
<dbReference type="PANTHER" id="PTHR30069:SF29">
    <property type="entry name" value="HEMOGLOBIN AND HEMOGLOBIN-HAPTOGLOBIN-BINDING PROTEIN 1-RELATED"/>
    <property type="match status" value="1"/>
</dbReference>
<dbReference type="EMBL" id="FOJG01000002">
    <property type="protein sequence ID" value="SEW52229.1"/>
    <property type="molecule type" value="Genomic_DNA"/>
</dbReference>
<dbReference type="Pfam" id="PF14905">
    <property type="entry name" value="OMP_b-brl_3"/>
    <property type="match status" value="1"/>
</dbReference>
<gene>
    <name evidence="10" type="ORF">SAMN04488122_4731</name>
</gene>
<evidence type="ECO:0000256" key="7">
    <source>
        <dbReference type="ARBA" id="ARBA00023237"/>
    </source>
</evidence>
<dbReference type="OrthoDB" id="905812at2"/>
<keyword evidence="6" id="KW-0472">Membrane</keyword>
<evidence type="ECO:0000259" key="9">
    <source>
        <dbReference type="Pfam" id="PF14905"/>
    </source>
</evidence>
<organism evidence="10 11">
    <name type="scientific">Chitinophaga arvensicola</name>
    <dbReference type="NCBI Taxonomy" id="29529"/>
    <lineage>
        <taxon>Bacteria</taxon>
        <taxon>Pseudomonadati</taxon>
        <taxon>Bacteroidota</taxon>
        <taxon>Chitinophagia</taxon>
        <taxon>Chitinophagales</taxon>
        <taxon>Chitinophagaceae</taxon>
        <taxon>Chitinophaga</taxon>
    </lineage>
</organism>
<dbReference type="SUPFAM" id="SSF56935">
    <property type="entry name" value="Porins"/>
    <property type="match status" value="1"/>
</dbReference>
<dbReference type="Gene3D" id="2.170.130.10">
    <property type="entry name" value="TonB-dependent receptor, plug domain"/>
    <property type="match status" value="1"/>
</dbReference>
<evidence type="ECO:0000256" key="5">
    <source>
        <dbReference type="ARBA" id="ARBA00022729"/>
    </source>
</evidence>
<dbReference type="PANTHER" id="PTHR30069">
    <property type="entry name" value="TONB-DEPENDENT OUTER MEMBRANE RECEPTOR"/>
    <property type="match status" value="1"/>
</dbReference>
<keyword evidence="4" id="KW-0812">Transmembrane</keyword>
<keyword evidence="2" id="KW-0813">Transport</keyword>
<feature type="domain" description="Outer membrane protein beta-barrel" evidence="9">
    <location>
        <begin position="384"/>
        <end position="789"/>
    </location>
</feature>
<dbReference type="Pfam" id="PF07715">
    <property type="entry name" value="Plug"/>
    <property type="match status" value="1"/>
</dbReference>
<evidence type="ECO:0000256" key="4">
    <source>
        <dbReference type="ARBA" id="ARBA00022692"/>
    </source>
</evidence>
<dbReference type="InterPro" id="IPR008969">
    <property type="entry name" value="CarboxyPept-like_regulatory"/>
</dbReference>
<dbReference type="Proteomes" id="UP000199310">
    <property type="component" value="Unassembled WGS sequence"/>
</dbReference>
<dbReference type="InterPro" id="IPR037066">
    <property type="entry name" value="Plug_dom_sf"/>
</dbReference>
<evidence type="ECO:0000259" key="8">
    <source>
        <dbReference type="Pfam" id="PF07715"/>
    </source>
</evidence>
<dbReference type="Gene3D" id="2.40.170.20">
    <property type="entry name" value="TonB-dependent receptor, beta-barrel domain"/>
    <property type="match status" value="1"/>
</dbReference>
<dbReference type="AlphaFoldDB" id="A0A1I0S8C4"/>
<comment type="subcellular location">
    <subcellularLocation>
        <location evidence="1">Cell outer membrane</location>
        <topology evidence="1">Multi-pass membrane protein</topology>
    </subcellularLocation>
</comment>